<dbReference type="InterPro" id="IPR057321">
    <property type="entry name" value="RFX1-4/6/8-like_BCD"/>
</dbReference>
<dbReference type="PROSITE" id="PS51526">
    <property type="entry name" value="RFX_DBD"/>
    <property type="match status" value="1"/>
</dbReference>
<dbReference type="Proteomes" id="UP000644660">
    <property type="component" value="Unassembled WGS sequence"/>
</dbReference>
<dbReference type="OrthoDB" id="10056949at2759"/>
<feature type="compositionally biased region" description="Low complexity" evidence="2">
    <location>
        <begin position="219"/>
        <end position="251"/>
    </location>
</feature>
<proteinExistence type="predicted"/>
<feature type="region of interest" description="Disordered" evidence="2">
    <location>
        <begin position="415"/>
        <end position="504"/>
    </location>
</feature>
<feature type="compositionally biased region" description="Polar residues" evidence="2">
    <location>
        <begin position="95"/>
        <end position="120"/>
    </location>
</feature>
<dbReference type="AlphaFoldDB" id="A0A8H2ZJH7"/>
<evidence type="ECO:0000256" key="1">
    <source>
        <dbReference type="ARBA" id="ARBA00023125"/>
    </source>
</evidence>
<comment type="caution">
    <text evidence="4">The sequence shown here is derived from an EMBL/GenBank/DDBJ whole genome shotgun (WGS) entry which is preliminary data.</text>
</comment>
<protein>
    <submittedName>
        <fullName evidence="4">Similar to Saccharomyces cerevisiae YLR176C RFX1 Major transcriptional repressor of DNA-damage- regulated genes, recruits repressors Tup1p and Cyc8p to their promoters</fullName>
    </submittedName>
</protein>
<dbReference type="GO" id="GO:0000978">
    <property type="term" value="F:RNA polymerase II cis-regulatory region sequence-specific DNA binding"/>
    <property type="evidence" value="ECO:0007669"/>
    <property type="project" value="TreeGrafter"/>
</dbReference>
<feature type="region of interest" description="Disordered" evidence="2">
    <location>
        <begin position="38"/>
        <end position="120"/>
    </location>
</feature>
<dbReference type="InterPro" id="IPR039779">
    <property type="entry name" value="RFX-like"/>
</dbReference>
<feature type="compositionally biased region" description="Polar residues" evidence="2">
    <location>
        <begin position="64"/>
        <end position="82"/>
    </location>
</feature>
<dbReference type="PANTHER" id="PTHR12619:SF5">
    <property type="entry name" value="TRANSCRIPTION FACTOR RFX4"/>
    <property type="match status" value="1"/>
</dbReference>
<dbReference type="GO" id="GO:0000981">
    <property type="term" value="F:DNA-binding transcription factor activity, RNA polymerase II-specific"/>
    <property type="evidence" value="ECO:0007669"/>
    <property type="project" value="TreeGrafter"/>
</dbReference>
<sequence>MAHDSSNGNDLNVNNIPGYQRTTSSIYNLIHSSNNNSLRAKEGGAGENDTINGSSTNKDKSFNIIPQGQNFNSFYTGDTNNRPMLPSLPKPNTSPPQGRSISQQSNISIPTLPSYDRSTSNDNTFSNVLLKEGHDTPFYKQLNTISRGPSTLSNFQSAPFIGDSPQSSRIFPIQNALQQGRNTNQNFMKADEKKSESQGHIRNIPFTTAQHLTNETPPYTYNESTNVTNTTSSHETSRNSTNTSTTTSATTSTTFAFKPTTKSKINNNLLASRRNTQELVAKSIAEKYLDKPIEDYASIVKEAELDVLHINPAIQSKASIQVLEQKKERERQVYALLWLMKNCESHHDSYVPRGRIFAQYASSCAQYNLKPLSQASLGKLIRTVFPGLTTRRLGMRGQSKYHYCGLKLVNSDGNENFDDDADSSSANMSPSVSKPSSPEAMGIKLEVPDPNLSRKSNNTNNVSIKKRKSDNSEDSKVSVSTTKKTKTNSKKINENSEPSKSSDNISLSLHNVLPNIFQNEVVLSKLYKLSLPPIPKSLLPSSIDQDMISSLESLYHIYCNKIFDNIKFLRFDSLSTNLLFFHTGSVSPQMYNLLISEELNNWIAQCDRITHISLAKYLSNLVLDKTKSTETPNDTVKSLESFIETYPKQISDLTMELPATLRNSKTTTAKDFTSLMKKLLKLDKFILKFLNSFQAFKGDMHRDWEAINLEDIYDMVSTDKHHEVCKAIKDFLQANIVLLFKEAPSGIEYSSDENHIMEDPFNTLLLKFLEFVSESTCSANTLINSYIRFTNALIGDISLKSSENLLLWLFFNNVTVQLLNYSFEATKFVTLS</sequence>
<feature type="region of interest" description="Disordered" evidence="2">
    <location>
        <begin position="212"/>
        <end position="251"/>
    </location>
</feature>
<feature type="compositionally biased region" description="Polar residues" evidence="2">
    <location>
        <begin position="453"/>
        <end position="463"/>
    </location>
</feature>
<dbReference type="EMBL" id="CAEFZW010000010">
    <property type="protein sequence ID" value="CAB4256547.1"/>
    <property type="molecule type" value="Genomic_DNA"/>
</dbReference>
<evidence type="ECO:0000313" key="4">
    <source>
        <dbReference type="EMBL" id="CAB4256547.1"/>
    </source>
</evidence>
<evidence type="ECO:0000259" key="3">
    <source>
        <dbReference type="PROSITE" id="PS51526"/>
    </source>
</evidence>
<feature type="compositionally biased region" description="Polar residues" evidence="2">
    <location>
        <begin position="495"/>
        <end position="504"/>
    </location>
</feature>
<dbReference type="Gene3D" id="1.10.10.10">
    <property type="entry name" value="Winged helix-like DNA-binding domain superfamily/Winged helix DNA-binding domain"/>
    <property type="match status" value="1"/>
</dbReference>
<gene>
    <name evidence="4" type="ORF">KABA2_10S01628</name>
</gene>
<feature type="compositionally biased region" description="Low complexity" evidence="2">
    <location>
        <begin position="423"/>
        <end position="440"/>
    </location>
</feature>
<dbReference type="Pfam" id="PF02257">
    <property type="entry name" value="RFX_DNA_binding"/>
    <property type="match status" value="1"/>
</dbReference>
<dbReference type="GeneID" id="64859629"/>
<organism evidence="4 5">
    <name type="scientific">Maudiozyma barnettii</name>
    <dbReference type="NCBI Taxonomy" id="61262"/>
    <lineage>
        <taxon>Eukaryota</taxon>
        <taxon>Fungi</taxon>
        <taxon>Dikarya</taxon>
        <taxon>Ascomycota</taxon>
        <taxon>Saccharomycotina</taxon>
        <taxon>Saccharomycetes</taxon>
        <taxon>Saccharomycetales</taxon>
        <taxon>Saccharomycetaceae</taxon>
        <taxon>Maudiozyma</taxon>
    </lineage>
</organism>
<dbReference type="PANTHER" id="PTHR12619">
    <property type="entry name" value="RFX TRANSCRIPTION FACTOR FAMILY"/>
    <property type="match status" value="1"/>
</dbReference>
<reference evidence="4 5" key="1">
    <citation type="submission" date="2020-05" db="EMBL/GenBank/DDBJ databases">
        <authorList>
            <person name="Casaregola S."/>
            <person name="Devillers H."/>
            <person name="Grondin C."/>
        </authorList>
    </citation>
    <scope>NUCLEOTIDE SEQUENCE [LARGE SCALE GENOMIC DNA]</scope>
    <source>
        <strain evidence="4 5">CLIB 1767</strain>
    </source>
</reference>
<accession>A0A8H2ZJH7</accession>
<dbReference type="InterPro" id="IPR036390">
    <property type="entry name" value="WH_DNA-bd_sf"/>
</dbReference>
<dbReference type="Pfam" id="PF25340">
    <property type="entry name" value="BCD_RFX"/>
    <property type="match status" value="1"/>
</dbReference>
<feature type="domain" description="RFX-type winged-helix" evidence="3">
    <location>
        <begin position="335"/>
        <end position="410"/>
    </location>
</feature>
<dbReference type="SUPFAM" id="SSF46785">
    <property type="entry name" value="Winged helix' DNA-binding domain"/>
    <property type="match status" value="1"/>
</dbReference>
<evidence type="ECO:0000313" key="5">
    <source>
        <dbReference type="Proteomes" id="UP000644660"/>
    </source>
</evidence>
<keyword evidence="1" id="KW-0238">DNA-binding</keyword>
<dbReference type="RefSeq" id="XP_041408391.1">
    <property type="nucleotide sequence ID" value="XM_041552457.1"/>
</dbReference>
<evidence type="ECO:0000256" key="2">
    <source>
        <dbReference type="SAM" id="MobiDB-lite"/>
    </source>
</evidence>
<dbReference type="InterPro" id="IPR003150">
    <property type="entry name" value="DNA-bd_RFX"/>
</dbReference>
<name>A0A8H2ZJH7_9SACH</name>
<dbReference type="FunFam" id="1.10.10.10:FF:000119">
    <property type="entry name" value="DNA damage and replication checkpoint protein"/>
    <property type="match status" value="1"/>
</dbReference>
<dbReference type="InterPro" id="IPR036388">
    <property type="entry name" value="WH-like_DNA-bd_sf"/>
</dbReference>
<keyword evidence="5" id="KW-1185">Reference proteome</keyword>